<name>A0A0U0ZTR9_9MYCO</name>
<organism evidence="1 2">
    <name type="scientific">Mycobacteroides abscessus</name>
    <dbReference type="NCBI Taxonomy" id="36809"/>
    <lineage>
        <taxon>Bacteria</taxon>
        <taxon>Bacillati</taxon>
        <taxon>Actinomycetota</taxon>
        <taxon>Actinomycetes</taxon>
        <taxon>Mycobacteriales</taxon>
        <taxon>Mycobacteriaceae</taxon>
        <taxon>Mycobacteroides</taxon>
    </lineage>
</organism>
<dbReference type="EMBL" id="CSWP01000012">
    <property type="protein sequence ID" value="CPV70714.1"/>
    <property type="molecule type" value="Genomic_DNA"/>
</dbReference>
<reference evidence="1 2" key="1">
    <citation type="submission" date="2015-03" db="EMBL/GenBank/DDBJ databases">
        <authorList>
            <person name="Murphy D."/>
        </authorList>
    </citation>
    <scope>NUCLEOTIDE SEQUENCE [LARGE SCALE GENOMIC DNA]</scope>
    <source>
        <strain evidence="1 2">PAP088</strain>
    </source>
</reference>
<evidence type="ECO:0000313" key="1">
    <source>
        <dbReference type="EMBL" id="CPV70714.1"/>
    </source>
</evidence>
<evidence type="ECO:0000313" key="2">
    <source>
        <dbReference type="Proteomes" id="UP000045782"/>
    </source>
</evidence>
<accession>A0A0U0ZTR9</accession>
<protein>
    <submittedName>
        <fullName evidence="1">Uncharacterized protein</fullName>
    </submittedName>
</protein>
<dbReference type="AlphaFoldDB" id="A0A0U0ZTR9"/>
<dbReference type="Proteomes" id="UP000045782">
    <property type="component" value="Unassembled WGS sequence"/>
</dbReference>
<gene>
    <name evidence="1" type="ORF">ERS075579_04862</name>
</gene>
<sequence>MKLCVTAVIAAAPLLIFAPFASAGPRCLPDQTACCPSGYIVAEHPSGAMTCSPDVDAQSAARNSIPI</sequence>
<proteinExistence type="predicted"/>